<dbReference type="Proteomes" id="UP000509623">
    <property type="component" value="Chromosome"/>
</dbReference>
<sequence>MALKMPTCSVDRVTQITPHLLQMLGVSAVLLDVDNTLSPPDSPVPFPGTVQWAHEMTRQGFHLVIVSNNFRRRVAPFAAQYSLPFVSFAMKPLPFGYLRALHTLKIPRSQAVIVGDQVYTDIIGANIVGIHSILVTPVVTEESVSFLRRRRGEVPIRQKLKETGRHIRPKE</sequence>
<proteinExistence type="predicted"/>
<dbReference type="RefSeq" id="WP_086035554.1">
    <property type="nucleotide sequence ID" value="NZ_CP046161.1"/>
</dbReference>
<evidence type="ECO:0000313" key="1">
    <source>
        <dbReference type="EMBL" id="QKO30814.1"/>
    </source>
</evidence>
<dbReference type="InterPro" id="IPR036412">
    <property type="entry name" value="HAD-like_sf"/>
</dbReference>
<protein>
    <submittedName>
        <fullName evidence="1">YqeG family HAD IIIA-type phosphatase</fullName>
    </submittedName>
</protein>
<dbReference type="NCBIfam" id="TIGR01662">
    <property type="entry name" value="HAD-SF-IIIA"/>
    <property type="match status" value="1"/>
</dbReference>
<evidence type="ECO:0000313" key="2">
    <source>
        <dbReference type="Proteomes" id="UP000509623"/>
    </source>
</evidence>
<accession>A0ABX6PX25</accession>
<dbReference type="SUPFAM" id="SSF56784">
    <property type="entry name" value="HAD-like"/>
    <property type="match status" value="1"/>
</dbReference>
<organism evidence="1 2">
    <name type="scientific">Caproicibacterium lactatifermentans</name>
    <dbReference type="NCBI Taxonomy" id="2666138"/>
    <lineage>
        <taxon>Bacteria</taxon>
        <taxon>Bacillati</taxon>
        <taxon>Bacillota</taxon>
        <taxon>Clostridia</taxon>
        <taxon>Eubacteriales</taxon>
        <taxon>Oscillospiraceae</taxon>
        <taxon>Caproicibacterium</taxon>
    </lineage>
</organism>
<reference evidence="2" key="1">
    <citation type="submission" date="2019-11" db="EMBL/GenBank/DDBJ databases">
        <authorList>
            <person name="Ren C."/>
            <person name="Wang H."/>
            <person name="Xu Y."/>
        </authorList>
    </citation>
    <scope>NUCLEOTIDE SEQUENCE [LARGE SCALE GENOMIC DNA]</scope>
    <source>
        <strain evidence="2">JNU-WLY1368</strain>
    </source>
</reference>
<dbReference type="PANTHER" id="PTHR19288">
    <property type="entry name" value="4-NITROPHENYLPHOSPHATASE-RELATED"/>
    <property type="match status" value="1"/>
</dbReference>
<dbReference type="CDD" id="cd16416">
    <property type="entry name" value="HAD_BsYqeG-like"/>
    <property type="match status" value="1"/>
</dbReference>
<dbReference type="NCBIfam" id="TIGR01668">
    <property type="entry name" value="YqeG_hyp_ppase"/>
    <property type="match status" value="1"/>
</dbReference>
<dbReference type="InterPro" id="IPR006549">
    <property type="entry name" value="HAD-SF_hydro_IIIA"/>
</dbReference>
<dbReference type="Gene3D" id="3.40.50.1000">
    <property type="entry name" value="HAD superfamily/HAD-like"/>
    <property type="match status" value="1"/>
</dbReference>
<dbReference type="Pfam" id="PF13242">
    <property type="entry name" value="Hydrolase_like"/>
    <property type="match status" value="1"/>
</dbReference>
<gene>
    <name evidence="1" type="ORF">GKP14_07270</name>
</gene>
<dbReference type="EMBL" id="CP046161">
    <property type="protein sequence ID" value="QKO30814.1"/>
    <property type="molecule type" value="Genomic_DNA"/>
</dbReference>
<name>A0ABX6PX25_9FIRM</name>
<dbReference type="PANTHER" id="PTHR19288:SF25">
    <property type="entry name" value="PHOSPHATIDYLGLYCEROPHOSPHATASE GEP4, MITOCHONDRIAL"/>
    <property type="match status" value="1"/>
</dbReference>
<dbReference type="InterPro" id="IPR023214">
    <property type="entry name" value="HAD_sf"/>
</dbReference>
<dbReference type="InterPro" id="IPR010021">
    <property type="entry name" value="PGPP1/Gep4"/>
</dbReference>
<keyword evidence="2" id="KW-1185">Reference proteome</keyword>